<protein>
    <recommendedName>
        <fullName evidence="2">hydroxymethylbilane synthase</fullName>
        <ecNumber evidence="2">2.5.1.61</ecNumber>
    </recommendedName>
</protein>
<dbReference type="PANTHER" id="PTHR11557:SF0">
    <property type="entry name" value="PORPHOBILINOGEN DEAMINASE"/>
    <property type="match status" value="1"/>
</dbReference>
<dbReference type="InterPro" id="IPR022417">
    <property type="entry name" value="Porphobilin_deaminase_N"/>
</dbReference>
<dbReference type="InterPro" id="IPR022418">
    <property type="entry name" value="Porphobilinogen_deaminase_C"/>
</dbReference>
<dbReference type="InterPro" id="IPR036803">
    <property type="entry name" value="Porphobilinogen_deaminase_C_sf"/>
</dbReference>
<dbReference type="AlphaFoldDB" id="A0A6J6HAQ1"/>
<evidence type="ECO:0000256" key="3">
    <source>
        <dbReference type="ARBA" id="ARBA00022679"/>
    </source>
</evidence>
<dbReference type="SUPFAM" id="SSF53850">
    <property type="entry name" value="Periplasmic binding protein-like II"/>
    <property type="match status" value="1"/>
</dbReference>
<dbReference type="EMBL" id="CAEZUX010000027">
    <property type="protein sequence ID" value="CAB4610577.1"/>
    <property type="molecule type" value="Genomic_DNA"/>
</dbReference>
<dbReference type="Pfam" id="PF01379">
    <property type="entry name" value="Porphobil_deam"/>
    <property type="match status" value="1"/>
</dbReference>
<sequence>MTVLRIATRSSLQARTQAEYVGGLIEASSPGTTVEYVYVDTQGDLNATTPLHQMGGQGIFVKEVQRAVLDNRADIAVHSAKDLPSQQADGLLIAAIGERRTANDALVGCSLKDLAHGATVATGSVRRRAQLTRLRPDLQFIDLRGNIQTRLTKIPDGGAIVMAIAAMEILGITDRIAEVLPLDVAVPMVGQGSVAVECRVDDAATAEILAGIDHAPSRRAVEAERAFLAELGAGCSLPVAAHLSSDGVFRAFMAADDISNTVQLEGEIGDSDDHIVVGIAMAVECRSRLQDKA</sequence>
<gene>
    <name evidence="7" type="ORF">UFOPK1874_00394</name>
</gene>
<accession>A0A6J6HAQ1</accession>
<keyword evidence="3" id="KW-0808">Transferase</keyword>
<evidence type="ECO:0000256" key="2">
    <source>
        <dbReference type="ARBA" id="ARBA00012655"/>
    </source>
</evidence>
<dbReference type="SUPFAM" id="SSF54782">
    <property type="entry name" value="Porphobilinogen deaminase (hydroxymethylbilane synthase), C-terminal domain"/>
    <property type="match status" value="1"/>
</dbReference>
<keyword evidence="4" id="KW-0627">Porphyrin biosynthesis</keyword>
<dbReference type="EC" id="2.5.1.61" evidence="2"/>
<reference evidence="7" key="1">
    <citation type="submission" date="2020-05" db="EMBL/GenBank/DDBJ databases">
        <authorList>
            <person name="Chiriac C."/>
            <person name="Salcher M."/>
            <person name="Ghai R."/>
            <person name="Kavagutti S V."/>
        </authorList>
    </citation>
    <scope>NUCLEOTIDE SEQUENCE</scope>
</reference>
<evidence type="ECO:0000313" key="7">
    <source>
        <dbReference type="EMBL" id="CAB4610577.1"/>
    </source>
</evidence>
<dbReference type="PRINTS" id="PR00151">
    <property type="entry name" value="PORPHBDMNASE"/>
</dbReference>
<dbReference type="GO" id="GO:0004418">
    <property type="term" value="F:hydroxymethylbilane synthase activity"/>
    <property type="evidence" value="ECO:0007669"/>
    <property type="project" value="UniProtKB-EC"/>
</dbReference>
<evidence type="ECO:0000259" key="6">
    <source>
        <dbReference type="Pfam" id="PF03900"/>
    </source>
</evidence>
<proteinExistence type="inferred from homology"/>
<dbReference type="GO" id="GO:0005737">
    <property type="term" value="C:cytoplasm"/>
    <property type="evidence" value="ECO:0007669"/>
    <property type="project" value="TreeGrafter"/>
</dbReference>
<evidence type="ECO:0000256" key="4">
    <source>
        <dbReference type="ARBA" id="ARBA00023244"/>
    </source>
</evidence>
<evidence type="ECO:0000259" key="5">
    <source>
        <dbReference type="Pfam" id="PF01379"/>
    </source>
</evidence>
<feature type="domain" description="Porphobilinogen deaminase C-terminal" evidence="6">
    <location>
        <begin position="220"/>
        <end position="273"/>
    </location>
</feature>
<comment type="similarity">
    <text evidence="1">Belongs to the HMBS family.</text>
</comment>
<dbReference type="InterPro" id="IPR000860">
    <property type="entry name" value="HemC"/>
</dbReference>
<dbReference type="PIRSF" id="PIRSF001438">
    <property type="entry name" value="4pyrrol_synth_OHMeBilane_synth"/>
    <property type="match status" value="1"/>
</dbReference>
<feature type="domain" description="Porphobilinogen deaminase N-terminal" evidence="5">
    <location>
        <begin position="4"/>
        <end position="206"/>
    </location>
</feature>
<dbReference type="NCBIfam" id="TIGR00212">
    <property type="entry name" value="hemC"/>
    <property type="match status" value="1"/>
</dbReference>
<dbReference type="GO" id="GO:0006783">
    <property type="term" value="P:heme biosynthetic process"/>
    <property type="evidence" value="ECO:0007669"/>
    <property type="project" value="TreeGrafter"/>
</dbReference>
<dbReference type="PANTHER" id="PTHR11557">
    <property type="entry name" value="PORPHOBILINOGEN DEAMINASE"/>
    <property type="match status" value="1"/>
</dbReference>
<dbReference type="Gene3D" id="3.40.190.10">
    <property type="entry name" value="Periplasmic binding protein-like II"/>
    <property type="match status" value="2"/>
</dbReference>
<dbReference type="Pfam" id="PF03900">
    <property type="entry name" value="Porphobil_deamC"/>
    <property type="match status" value="1"/>
</dbReference>
<name>A0A6J6HAQ1_9ZZZZ</name>
<dbReference type="Gene3D" id="3.30.160.40">
    <property type="entry name" value="Porphobilinogen deaminase, C-terminal domain"/>
    <property type="match status" value="1"/>
</dbReference>
<organism evidence="7">
    <name type="scientific">freshwater metagenome</name>
    <dbReference type="NCBI Taxonomy" id="449393"/>
    <lineage>
        <taxon>unclassified sequences</taxon>
        <taxon>metagenomes</taxon>
        <taxon>ecological metagenomes</taxon>
    </lineage>
</organism>
<evidence type="ECO:0000256" key="1">
    <source>
        <dbReference type="ARBA" id="ARBA00005638"/>
    </source>
</evidence>